<keyword evidence="3" id="KW-1185">Reference proteome</keyword>
<keyword evidence="2" id="KW-0645">Protease</keyword>
<dbReference type="InterPro" id="IPR029045">
    <property type="entry name" value="ClpP/crotonase-like_dom_sf"/>
</dbReference>
<dbReference type="AlphaFoldDB" id="A0A7W7JXZ7"/>
<keyword evidence="1" id="KW-1133">Transmembrane helix</keyword>
<protein>
    <submittedName>
        <fullName evidence="2">ATP-dependent protease ClpP protease subunit</fullName>
    </submittedName>
</protein>
<evidence type="ECO:0000313" key="3">
    <source>
        <dbReference type="Proteomes" id="UP000575241"/>
    </source>
</evidence>
<dbReference type="Gene3D" id="3.90.226.10">
    <property type="entry name" value="2-enoyl-CoA Hydratase, Chain A, domain 1"/>
    <property type="match status" value="1"/>
</dbReference>
<dbReference type="GO" id="GO:0006508">
    <property type="term" value="P:proteolysis"/>
    <property type="evidence" value="ECO:0007669"/>
    <property type="project" value="UniProtKB-KW"/>
</dbReference>
<dbReference type="EMBL" id="JACHLN010000001">
    <property type="protein sequence ID" value="MBB4837413.1"/>
    <property type="molecule type" value="Genomic_DNA"/>
</dbReference>
<reference evidence="2 3" key="1">
    <citation type="submission" date="2020-08" db="EMBL/GenBank/DDBJ databases">
        <title>Functional genomics of gut bacteria from endangered species of beetles.</title>
        <authorList>
            <person name="Carlos-Shanley C."/>
        </authorList>
    </citation>
    <scope>NUCLEOTIDE SEQUENCE [LARGE SCALE GENOMIC DNA]</scope>
    <source>
        <strain evidence="2 3">S00224</strain>
    </source>
</reference>
<sequence>MAAEETLLERLIPGDLEHQIPAAIQKALPGGFRNRVLQVGLGLLITFGFAFLVRRWVERREAQRRVIAPRPTAPTLPPAPLEPDPIAEVTAAMTDAIDAPASPQDDSQAARYPLLARPHVALSGPVDQAMYASFRDQLAAAPREGSLVVSLSTLGGDPEVARLMGDEIRLLRDYSGRETLFLGKVAVYSAGATFMAAFPADKRFLTRGTRLMIHERQIQSTLDLSGPLRMQVASLKAKLHEIEESVRIEEEGFRDIIAGSKVRFEEVAERAPANWYIEAEEARSLGLVLDII</sequence>
<evidence type="ECO:0000256" key="1">
    <source>
        <dbReference type="SAM" id="Phobius"/>
    </source>
</evidence>
<dbReference type="SUPFAM" id="SSF52096">
    <property type="entry name" value="ClpP/crotonase"/>
    <property type="match status" value="1"/>
</dbReference>
<keyword evidence="1" id="KW-0812">Transmembrane</keyword>
<dbReference type="GO" id="GO:0008233">
    <property type="term" value="F:peptidase activity"/>
    <property type="evidence" value="ECO:0007669"/>
    <property type="project" value="UniProtKB-KW"/>
</dbReference>
<dbReference type="Pfam" id="PF00574">
    <property type="entry name" value="CLP_protease"/>
    <property type="match status" value="1"/>
</dbReference>
<dbReference type="InterPro" id="IPR023562">
    <property type="entry name" value="ClpP/TepA"/>
</dbReference>
<dbReference type="Proteomes" id="UP000575241">
    <property type="component" value="Unassembled WGS sequence"/>
</dbReference>
<comment type="caution">
    <text evidence="2">The sequence shown here is derived from an EMBL/GenBank/DDBJ whole genome shotgun (WGS) entry which is preliminary data.</text>
</comment>
<gene>
    <name evidence="2" type="ORF">HNP52_000464</name>
</gene>
<name>A0A7W7JXZ7_9SPHN</name>
<evidence type="ECO:0000313" key="2">
    <source>
        <dbReference type="EMBL" id="MBB4837413.1"/>
    </source>
</evidence>
<feature type="transmembrane region" description="Helical" evidence="1">
    <location>
        <begin position="36"/>
        <end position="57"/>
    </location>
</feature>
<organism evidence="2 3">
    <name type="scientific">Sphingomonas kyeonggiensis</name>
    <dbReference type="NCBI Taxonomy" id="1268553"/>
    <lineage>
        <taxon>Bacteria</taxon>
        <taxon>Pseudomonadati</taxon>
        <taxon>Pseudomonadota</taxon>
        <taxon>Alphaproteobacteria</taxon>
        <taxon>Sphingomonadales</taxon>
        <taxon>Sphingomonadaceae</taxon>
        <taxon>Sphingomonas</taxon>
    </lineage>
</organism>
<proteinExistence type="predicted"/>
<keyword evidence="2" id="KW-0378">Hydrolase</keyword>
<accession>A0A7W7JXZ7</accession>
<keyword evidence="1" id="KW-0472">Membrane</keyword>